<evidence type="ECO:0000313" key="12">
    <source>
        <dbReference type="EMBL" id="NYZ19087.1"/>
    </source>
</evidence>
<dbReference type="SMART" id="SM00283">
    <property type="entry name" value="MA"/>
    <property type="match status" value="1"/>
</dbReference>
<feature type="coiled-coil region" evidence="6">
    <location>
        <begin position="496"/>
        <end position="523"/>
    </location>
</feature>
<comment type="similarity">
    <text evidence="4">Belongs to the methyl-accepting chemotaxis (MCP) protein family.</text>
</comment>
<evidence type="ECO:0000256" key="6">
    <source>
        <dbReference type="SAM" id="Coils"/>
    </source>
</evidence>
<dbReference type="EMBL" id="JABFDB010000002">
    <property type="protein sequence ID" value="NYZ19087.1"/>
    <property type="molecule type" value="Genomic_DNA"/>
</dbReference>
<keyword evidence="2" id="KW-1003">Cell membrane</keyword>
<dbReference type="PROSITE" id="PS50885">
    <property type="entry name" value="HAMP"/>
    <property type="match status" value="1"/>
</dbReference>
<dbReference type="Gene3D" id="1.20.1440.210">
    <property type="match status" value="1"/>
</dbReference>
<comment type="subcellular location">
    <subcellularLocation>
        <location evidence="1">Cell inner membrane</location>
        <topology evidence="1">Multi-pass membrane protein</topology>
    </subcellularLocation>
</comment>
<feature type="domain" description="Methyl-accepting transducer" evidence="8">
    <location>
        <begin position="539"/>
        <end position="782"/>
    </location>
</feature>
<dbReference type="PANTHER" id="PTHR32089">
    <property type="entry name" value="METHYL-ACCEPTING CHEMOTAXIS PROTEIN MCPB"/>
    <property type="match status" value="1"/>
</dbReference>
<accession>A0ABX2T731</accession>
<evidence type="ECO:0000259" key="11">
    <source>
        <dbReference type="PROSITE" id="PS51753"/>
    </source>
</evidence>
<organism evidence="12 13">
    <name type="scientific">Azospirillum oleiclasticum</name>
    <dbReference type="NCBI Taxonomy" id="2735135"/>
    <lineage>
        <taxon>Bacteria</taxon>
        <taxon>Pseudomonadati</taxon>
        <taxon>Pseudomonadota</taxon>
        <taxon>Alphaproteobacteria</taxon>
        <taxon>Rhodospirillales</taxon>
        <taxon>Azospirillaceae</taxon>
        <taxon>Azospirillum</taxon>
    </lineage>
</organism>
<dbReference type="SMART" id="SM01358">
    <property type="entry name" value="HBM"/>
    <property type="match status" value="1"/>
</dbReference>
<dbReference type="Pfam" id="PF00672">
    <property type="entry name" value="HAMP"/>
    <property type="match status" value="1"/>
</dbReference>
<protein>
    <submittedName>
        <fullName evidence="12">HAMP domain-containing protein</fullName>
    </submittedName>
</protein>
<gene>
    <name evidence="12" type="ORF">HND93_05135</name>
</gene>
<dbReference type="PRINTS" id="PR00260">
    <property type="entry name" value="CHEMTRNSDUCR"/>
</dbReference>
<evidence type="ECO:0000259" key="9">
    <source>
        <dbReference type="PROSITE" id="PS50192"/>
    </source>
</evidence>
<dbReference type="InterPro" id="IPR032255">
    <property type="entry name" value="HBM"/>
</dbReference>
<feature type="transmembrane region" description="Helical" evidence="7">
    <location>
        <begin position="428"/>
        <end position="450"/>
    </location>
</feature>
<dbReference type="PANTHER" id="PTHR32089:SF112">
    <property type="entry name" value="LYSOZYME-LIKE PROTEIN-RELATED"/>
    <property type="match status" value="1"/>
</dbReference>
<keyword evidence="3 5" id="KW-0807">Transducer</keyword>
<keyword evidence="7" id="KW-0812">Transmembrane</keyword>
<proteinExistence type="inferred from homology"/>
<sequence>MTIGTRIALGFATVLLMMMAVAFVGWSSLRTYADRVDLASHTAELDTKLKVVRLEEQRFVASRDAEAAATVPRLLDALRAEAEETGAALDADGAAAIREILDGIGAYRTAFSNYVSLDAEAQSRLAVIEQRANELREVAGRIGSQQAERYDLNMVSLRDAEDAAGHARTTAARADRVIEHVLDARRHQAEFVYTRNPEEAEAVATIIDKLIAFAEANESDLAGTNDEELATRILTVVRAYRDTLAEQAAIPADRDLETFLARAQVLNRLADQVSELAHEMQANQIAVSEALDQAAAWARSEVDEAVVLRGLAARMIQTTQAALVAERDFLLKGGDAPQAALAAAIADTRTVAGEAGKLLVDKEGKALVAAVITAADSFHREFTALVAATATQSRALTAMATAAGAVSEKATHLVALQRDVREAGRSQASMFIGIGAVVGLLLGGVLAFFIDRAITHPLLAMTSAMGRLAEGDLSTEVPGANRRDELRHMAAALQVFKNNAVEMQRLEGEREQMRRQIDADRRRTMNEFANGFEQAVSGVVQSLTEAADGMARDAQAMSTDAAFTSVKSSAVAAASQQATSNVQTVAAAAEELSSSIAEISRRLNDSSATAVNAAEKAKQTNGIVEGLADAAQRIGQVVELIGEIAEQTNLLALNATIEAARAGEAGKGFAVVATEVKNLAGQTARATEEISAQVAQMQGATNGAVDAIRAIAEAVAAISGTVTDIATAMEQQGSATRDIAANVSHAAQGTQEVMQHIAEVTTAAGKTGSAADAVLRASRDLAGQAERLRGEVRGFLNKVRSA</sequence>
<dbReference type="Gene3D" id="1.10.287.950">
    <property type="entry name" value="Methyl-accepting chemotaxis protein"/>
    <property type="match status" value="1"/>
</dbReference>
<evidence type="ECO:0000256" key="5">
    <source>
        <dbReference type="PROSITE-ProRule" id="PRU00284"/>
    </source>
</evidence>
<dbReference type="PROSITE" id="PS50192">
    <property type="entry name" value="T_SNARE"/>
    <property type="match status" value="1"/>
</dbReference>
<keyword evidence="6" id="KW-0175">Coiled coil</keyword>
<name>A0ABX2T731_9PROT</name>
<dbReference type="Gene3D" id="6.10.340.10">
    <property type="match status" value="1"/>
</dbReference>
<evidence type="ECO:0000256" key="4">
    <source>
        <dbReference type="ARBA" id="ARBA00029447"/>
    </source>
</evidence>
<dbReference type="RefSeq" id="WP_180280865.1">
    <property type="nucleotide sequence ID" value="NZ_JABFDB010000002.1"/>
</dbReference>
<evidence type="ECO:0000256" key="3">
    <source>
        <dbReference type="ARBA" id="ARBA00023224"/>
    </source>
</evidence>
<comment type="caution">
    <text evidence="12">The sequence shown here is derived from an EMBL/GenBank/DDBJ whole genome shotgun (WGS) entry which is preliminary data.</text>
</comment>
<dbReference type="Pfam" id="PF00015">
    <property type="entry name" value="MCPsignal"/>
    <property type="match status" value="1"/>
</dbReference>
<feature type="transmembrane region" description="Helical" evidence="7">
    <location>
        <begin position="6"/>
        <end position="26"/>
    </location>
</feature>
<keyword evidence="7" id="KW-1133">Transmembrane helix</keyword>
<dbReference type="InterPro" id="IPR004089">
    <property type="entry name" value="MCPsignal_dom"/>
</dbReference>
<keyword evidence="7" id="KW-0472">Membrane</keyword>
<dbReference type="PROSITE" id="PS51753">
    <property type="entry name" value="HBM"/>
    <property type="match status" value="1"/>
</dbReference>
<dbReference type="PROSITE" id="PS50111">
    <property type="entry name" value="CHEMOTAXIS_TRANSDUC_2"/>
    <property type="match status" value="1"/>
</dbReference>
<feature type="domain" description="T-SNARE coiled-coil homology" evidence="9">
    <location>
        <begin position="706"/>
        <end position="760"/>
    </location>
</feature>
<evidence type="ECO:0000256" key="2">
    <source>
        <dbReference type="ARBA" id="ARBA00022519"/>
    </source>
</evidence>
<evidence type="ECO:0000259" key="8">
    <source>
        <dbReference type="PROSITE" id="PS50111"/>
    </source>
</evidence>
<dbReference type="InterPro" id="IPR004090">
    <property type="entry name" value="Chemotax_Me-accpt_rcpt"/>
</dbReference>
<keyword evidence="13" id="KW-1185">Reference proteome</keyword>
<evidence type="ECO:0000256" key="1">
    <source>
        <dbReference type="ARBA" id="ARBA00004429"/>
    </source>
</evidence>
<reference evidence="12 13" key="1">
    <citation type="submission" date="2020-05" db="EMBL/GenBank/DDBJ databases">
        <title>Azospirillum oleiclasticum sp. nov, a nitrogen-fixing and heavy crude oil-emulsifying bacterium isolated from the crude oil of Yumen Oilfield.</title>
        <authorList>
            <person name="Wu D."/>
            <person name="Cai M."/>
            <person name="Zhang X."/>
        </authorList>
    </citation>
    <scope>NUCLEOTIDE SEQUENCE [LARGE SCALE GENOMIC DNA]</scope>
    <source>
        <strain evidence="12 13">ROY-1-1-2</strain>
    </source>
</reference>
<keyword evidence="2" id="KW-0997">Cell inner membrane</keyword>
<dbReference type="Proteomes" id="UP000584642">
    <property type="component" value="Unassembled WGS sequence"/>
</dbReference>
<dbReference type="InterPro" id="IPR003660">
    <property type="entry name" value="HAMP_dom"/>
</dbReference>
<evidence type="ECO:0000313" key="13">
    <source>
        <dbReference type="Proteomes" id="UP000584642"/>
    </source>
</evidence>
<feature type="domain" description="HBM" evidence="11">
    <location>
        <begin position="34"/>
        <end position="292"/>
    </location>
</feature>
<dbReference type="CDD" id="cd06225">
    <property type="entry name" value="HAMP"/>
    <property type="match status" value="1"/>
</dbReference>
<dbReference type="SMART" id="SM00304">
    <property type="entry name" value="HAMP"/>
    <property type="match status" value="1"/>
</dbReference>
<evidence type="ECO:0000259" key="10">
    <source>
        <dbReference type="PROSITE" id="PS50885"/>
    </source>
</evidence>
<feature type="domain" description="HAMP" evidence="10">
    <location>
        <begin position="452"/>
        <end position="505"/>
    </location>
</feature>
<dbReference type="InterPro" id="IPR000727">
    <property type="entry name" value="T_SNARE_dom"/>
</dbReference>
<dbReference type="SUPFAM" id="SSF58104">
    <property type="entry name" value="Methyl-accepting chemotaxis protein (MCP) signaling domain"/>
    <property type="match status" value="1"/>
</dbReference>
<evidence type="ECO:0000256" key="7">
    <source>
        <dbReference type="SAM" id="Phobius"/>
    </source>
</evidence>